<name>A0A146M361_LYGHE</name>
<protein>
    <submittedName>
        <fullName evidence="1">Uncharacterized protein</fullName>
    </submittedName>
</protein>
<dbReference type="AlphaFoldDB" id="A0A146M361"/>
<dbReference type="EMBL" id="GDHC01005197">
    <property type="protein sequence ID" value="JAQ13432.1"/>
    <property type="molecule type" value="Transcribed_RNA"/>
</dbReference>
<evidence type="ECO:0000313" key="1">
    <source>
        <dbReference type="EMBL" id="JAQ13432.1"/>
    </source>
</evidence>
<gene>
    <name evidence="1" type="ORF">g.33138</name>
</gene>
<organism evidence="1">
    <name type="scientific">Lygus hesperus</name>
    <name type="common">Western plant bug</name>
    <dbReference type="NCBI Taxonomy" id="30085"/>
    <lineage>
        <taxon>Eukaryota</taxon>
        <taxon>Metazoa</taxon>
        <taxon>Ecdysozoa</taxon>
        <taxon>Arthropoda</taxon>
        <taxon>Hexapoda</taxon>
        <taxon>Insecta</taxon>
        <taxon>Pterygota</taxon>
        <taxon>Neoptera</taxon>
        <taxon>Paraneoptera</taxon>
        <taxon>Hemiptera</taxon>
        <taxon>Heteroptera</taxon>
        <taxon>Panheteroptera</taxon>
        <taxon>Cimicomorpha</taxon>
        <taxon>Miridae</taxon>
        <taxon>Mirini</taxon>
        <taxon>Lygus</taxon>
    </lineage>
</organism>
<accession>A0A146M361</accession>
<reference evidence="1" key="1">
    <citation type="journal article" date="2016" name="Gigascience">
        <title>De novo construction of an expanded transcriptome assembly for the western tarnished plant bug, Lygus hesperus.</title>
        <authorList>
            <person name="Tassone E.E."/>
            <person name="Geib S.M."/>
            <person name="Hall B."/>
            <person name="Fabrick J.A."/>
            <person name="Brent C.S."/>
            <person name="Hull J.J."/>
        </authorList>
    </citation>
    <scope>NUCLEOTIDE SEQUENCE</scope>
</reference>
<proteinExistence type="predicted"/>
<sequence>MRAVYTTQPPCMLSGPTHYSVAVVRSHASLFSTHNFLQTYSPEGSTDSSLGCHGGASICRAHTTNTAGTCACVATGCSIRASCATLSPNPLSPPWLSSLRNLVRTGTAETMWVPVDATHSTVTDLQV</sequence>